<sequence length="448" mass="50873">MSNFKLPQLPNIESLRGELSYNRNTITFLNSPNESDFPSLSPELTDNIIDFLSSDPLSLMRTSLVCRLWLPRSRFHLFSSVRLELLKLKRISKFLQLIQSPNCTIHIGTLIISARILPLEWTPDYQNDVATSVYSILTVPGPCRALSRTESLVLDQFDTTKTCLSFAFGIEAFSRTFTNVQSITFKRVRFQNSANMMQCAQSFPSATKWTCSQVTFVDGDNTTGHLHDAVVQKSPLHIVVLDDVPGCVYEWFFLHEHDEKTMCMDTLSATLVADDRLPFLRGVLLSQIGSRLAVLEISFLDHYISRQSDFVSSSRNLPDFSRLTQLRSLRFCDISIDIVSGVYRKAIPRLLSQIRSPLLEEVYFECTTFALPHRPAGGKKDLANRSWIHNFLDWDLLAVVLARNQFGGLRKLCFVCPLYYGARFTRLACRKLEDCPCRGVISIIESGV</sequence>
<evidence type="ECO:0000313" key="1">
    <source>
        <dbReference type="EMBL" id="KAK0470095.1"/>
    </source>
</evidence>
<dbReference type="Proteomes" id="UP001175211">
    <property type="component" value="Unassembled WGS sequence"/>
</dbReference>
<evidence type="ECO:0008006" key="3">
    <source>
        <dbReference type="Google" id="ProtNLM"/>
    </source>
</evidence>
<comment type="caution">
    <text evidence="1">The sequence shown here is derived from an EMBL/GenBank/DDBJ whole genome shotgun (WGS) entry which is preliminary data.</text>
</comment>
<reference evidence="1" key="1">
    <citation type="submission" date="2023-06" db="EMBL/GenBank/DDBJ databases">
        <authorList>
            <consortium name="Lawrence Berkeley National Laboratory"/>
            <person name="Ahrendt S."/>
            <person name="Sahu N."/>
            <person name="Indic B."/>
            <person name="Wong-Bajracharya J."/>
            <person name="Merenyi Z."/>
            <person name="Ke H.-M."/>
            <person name="Monk M."/>
            <person name="Kocsube S."/>
            <person name="Drula E."/>
            <person name="Lipzen A."/>
            <person name="Balint B."/>
            <person name="Henrissat B."/>
            <person name="Andreopoulos B."/>
            <person name="Martin F.M."/>
            <person name="Harder C.B."/>
            <person name="Rigling D."/>
            <person name="Ford K.L."/>
            <person name="Foster G.D."/>
            <person name="Pangilinan J."/>
            <person name="Papanicolaou A."/>
            <person name="Barry K."/>
            <person name="LaButti K."/>
            <person name="Viragh M."/>
            <person name="Koriabine M."/>
            <person name="Yan M."/>
            <person name="Riley R."/>
            <person name="Champramary S."/>
            <person name="Plett K.L."/>
            <person name="Tsai I.J."/>
            <person name="Slot J."/>
            <person name="Sipos G."/>
            <person name="Plett J."/>
            <person name="Nagy L.G."/>
            <person name="Grigoriev I.V."/>
        </authorList>
    </citation>
    <scope>NUCLEOTIDE SEQUENCE</scope>
    <source>
        <strain evidence="1">CCBAS 213</strain>
    </source>
</reference>
<keyword evidence="2" id="KW-1185">Reference proteome</keyword>
<evidence type="ECO:0000313" key="2">
    <source>
        <dbReference type="Proteomes" id="UP001175211"/>
    </source>
</evidence>
<name>A0AA39NQS0_ARMTA</name>
<organism evidence="1 2">
    <name type="scientific">Armillaria tabescens</name>
    <name type="common">Ringless honey mushroom</name>
    <name type="synonym">Agaricus tabescens</name>
    <dbReference type="NCBI Taxonomy" id="1929756"/>
    <lineage>
        <taxon>Eukaryota</taxon>
        <taxon>Fungi</taxon>
        <taxon>Dikarya</taxon>
        <taxon>Basidiomycota</taxon>
        <taxon>Agaricomycotina</taxon>
        <taxon>Agaricomycetes</taxon>
        <taxon>Agaricomycetidae</taxon>
        <taxon>Agaricales</taxon>
        <taxon>Marasmiineae</taxon>
        <taxon>Physalacriaceae</taxon>
        <taxon>Desarmillaria</taxon>
    </lineage>
</organism>
<dbReference type="SUPFAM" id="SSF81383">
    <property type="entry name" value="F-box domain"/>
    <property type="match status" value="1"/>
</dbReference>
<dbReference type="GeneID" id="85367459"/>
<proteinExistence type="predicted"/>
<dbReference type="InterPro" id="IPR036047">
    <property type="entry name" value="F-box-like_dom_sf"/>
</dbReference>
<dbReference type="RefSeq" id="XP_060339888.1">
    <property type="nucleotide sequence ID" value="XM_060483911.1"/>
</dbReference>
<dbReference type="EMBL" id="JAUEPS010000001">
    <property type="protein sequence ID" value="KAK0470095.1"/>
    <property type="molecule type" value="Genomic_DNA"/>
</dbReference>
<gene>
    <name evidence="1" type="ORF">EV420DRAFT_89530</name>
</gene>
<dbReference type="AlphaFoldDB" id="A0AA39NQS0"/>
<protein>
    <recommendedName>
        <fullName evidence="3">F-box domain-containing protein</fullName>
    </recommendedName>
</protein>
<accession>A0AA39NQS0</accession>